<comment type="caution">
    <text evidence="1">The sequence shown here is derived from an EMBL/GenBank/DDBJ whole genome shotgun (WGS) entry which is preliminary data.</text>
</comment>
<proteinExistence type="predicted"/>
<dbReference type="PANTHER" id="PTHR31827:SF1">
    <property type="entry name" value="EMB|CAB89363.1"/>
    <property type="match status" value="1"/>
</dbReference>
<gene>
    <name evidence="1" type="ORF">Ae201684_011894</name>
</gene>
<reference evidence="1 2" key="1">
    <citation type="submission" date="2019-07" db="EMBL/GenBank/DDBJ databases">
        <title>Genomics analysis of Aphanomyces spp. identifies a new class of oomycete effector associated with host adaptation.</title>
        <authorList>
            <person name="Gaulin E."/>
        </authorList>
    </citation>
    <scope>NUCLEOTIDE SEQUENCE [LARGE SCALE GENOMIC DNA]</scope>
    <source>
        <strain evidence="1 2">ATCC 201684</strain>
    </source>
</reference>
<dbReference type="EMBL" id="VJMJ01000151">
    <property type="protein sequence ID" value="KAF0730786.1"/>
    <property type="molecule type" value="Genomic_DNA"/>
</dbReference>
<accession>A0A6G0WTM7</accession>
<dbReference type="Proteomes" id="UP000481153">
    <property type="component" value="Unassembled WGS sequence"/>
</dbReference>
<keyword evidence="2" id="KW-1185">Reference proteome</keyword>
<name>A0A6G0WTM7_9STRA</name>
<organism evidence="1 2">
    <name type="scientific">Aphanomyces euteiches</name>
    <dbReference type="NCBI Taxonomy" id="100861"/>
    <lineage>
        <taxon>Eukaryota</taxon>
        <taxon>Sar</taxon>
        <taxon>Stramenopiles</taxon>
        <taxon>Oomycota</taxon>
        <taxon>Saprolegniomycetes</taxon>
        <taxon>Saprolegniales</taxon>
        <taxon>Verrucalvaceae</taxon>
        <taxon>Aphanomyces</taxon>
    </lineage>
</organism>
<dbReference type="VEuPathDB" id="FungiDB:AeMF1_013674"/>
<evidence type="ECO:0000313" key="2">
    <source>
        <dbReference type="Proteomes" id="UP000481153"/>
    </source>
</evidence>
<dbReference type="AlphaFoldDB" id="A0A6G0WTM7"/>
<evidence type="ECO:0000313" key="1">
    <source>
        <dbReference type="EMBL" id="KAF0730786.1"/>
    </source>
</evidence>
<sequence>MTTTCFFHGCTNPTPPDAWKCTFHRNRKRCVVQACQNQVYARNVCAKHGGKRKCHVDGCDQPARTANVCYTHGARFLKKLCTVEGCKVPAQLFQRCVRHGGRRTCSVSGCQSFARGGGHCHRHGRGRTIALEEKSVKLEPLDDDTTAPVMRELDVLDLCTPMPYKCKIAPIEWSQELLDTILSL</sequence>
<dbReference type="PANTHER" id="PTHR31827">
    <property type="entry name" value="EMB|CAB89363.1"/>
    <property type="match status" value="1"/>
</dbReference>
<protein>
    <submittedName>
        <fullName evidence="1">Uncharacterized protein</fullName>
    </submittedName>
</protein>